<protein>
    <recommendedName>
        <fullName evidence="2">ATP-binding protein</fullName>
    </recommendedName>
</protein>
<accession>A0AAU7YXR2</accession>
<dbReference type="EMBL" id="CP132938">
    <property type="protein sequence ID" value="XCB21154.1"/>
    <property type="molecule type" value="Genomic_DNA"/>
</dbReference>
<name>A0AAU7YXR2_9BACT</name>
<reference evidence="1" key="1">
    <citation type="submission" date="2023-08" db="EMBL/GenBank/DDBJ databases">
        <authorList>
            <person name="Messyasz A."/>
            <person name="Mannisto M.K."/>
            <person name="Kerkhof L.J."/>
            <person name="Haggblom M."/>
        </authorList>
    </citation>
    <scope>NUCLEOTIDE SEQUENCE</scope>
    <source>
        <strain evidence="1">M8UP39</strain>
    </source>
</reference>
<gene>
    <name evidence="1" type="ORF">RBB81_16395</name>
</gene>
<dbReference type="KEGG" id="tgi:RBB81_16395"/>
<dbReference type="AlphaFoldDB" id="A0AAU7YXR2"/>
<dbReference type="RefSeq" id="WP_353071411.1">
    <property type="nucleotide sequence ID" value="NZ_CP132938.1"/>
</dbReference>
<reference evidence="1" key="2">
    <citation type="journal article" date="2024" name="Environ. Microbiol.">
        <title>Genome analysis and description of Tunturibacter gen. nov. expands the diversity of Terriglobia in tundra soils.</title>
        <authorList>
            <person name="Messyasz A."/>
            <person name="Mannisto M.K."/>
            <person name="Kerkhof L.J."/>
            <person name="Haggblom M.M."/>
        </authorList>
    </citation>
    <scope>NUCLEOTIDE SEQUENCE</scope>
    <source>
        <strain evidence="1">M8UP39</strain>
    </source>
</reference>
<organism evidence="1">
    <name type="scientific">Tunturiibacter gelidiferens</name>
    <dbReference type="NCBI Taxonomy" id="3069689"/>
    <lineage>
        <taxon>Bacteria</taxon>
        <taxon>Pseudomonadati</taxon>
        <taxon>Acidobacteriota</taxon>
        <taxon>Terriglobia</taxon>
        <taxon>Terriglobales</taxon>
        <taxon>Acidobacteriaceae</taxon>
        <taxon>Tunturiibacter</taxon>
    </lineage>
</organism>
<evidence type="ECO:0000313" key="1">
    <source>
        <dbReference type="EMBL" id="XCB21154.1"/>
    </source>
</evidence>
<proteinExistence type="predicted"/>
<evidence type="ECO:0008006" key="2">
    <source>
        <dbReference type="Google" id="ProtNLM"/>
    </source>
</evidence>
<sequence>MAITLQDGQESPSSLSERILIYCNEVQMLIDEGVEHPRYEFKRTLTITRENLNDRLDFVKLVQGLANADLPEEKFIIIGGDPKERKFYSVSNGEEFDEAALSSVLAKYLDPLPRMQVFNNLQTANGSIFVLIVLDAIQARPILIKTEGQRSDGKARLQVGEIWIKKNTSLKLASRIDIDQMYKQKIEEEAEDRARKRFRQYSELAGSAISNVNPRARLPVREMLVEPEGTFRRFVEELIVENDGPRFRMLLEIIREALIEGWDRLDLLSGSKPQSEEAAEIEIFFRDQFLPSLRSLVVLGLLLIKYGCDFEWLNLSVDVLLETFETSKNLQPLKAVAIARESTSLQWWRPGFEVFLGFRCLAAYAVARNRLAYLGALLPRFAERMDFHGRQELSTPMLFWPIPSVFEKGELDKGRSTFYWQERISSSWGHYFGNYDRFINASCQLEFIIEFNSFLGVNAIHNAVLKRWLEQNAAKRSFLYNPDFFAYSLHLTVPMAEQFCDFIATRDIFPTNLTVEQGLFNSAFQGKTPDQRLVILGQFLDSLQQYQRQSYVPTHFHFVSVYSWEGRLADLVMKYKNAEPPSATK</sequence>